<protein>
    <recommendedName>
        <fullName evidence="6">Sushi domain-containing protein</fullName>
    </recommendedName>
</protein>
<dbReference type="AlphaFoldDB" id="A0A671R684"/>
<dbReference type="Ensembl" id="ENSSANT00000083802.1">
    <property type="protein sequence ID" value="ENSSANP00000078832.1"/>
    <property type="gene ID" value="ENSSANG00000039250.1"/>
</dbReference>
<dbReference type="PANTHER" id="PTHR45785:SF2">
    <property type="entry name" value="COMPLEMENT FACTOR H-RELATED"/>
    <property type="match status" value="1"/>
</dbReference>
<evidence type="ECO:0000256" key="3">
    <source>
        <dbReference type="ARBA" id="ARBA00022729"/>
    </source>
</evidence>
<evidence type="ECO:0000256" key="5">
    <source>
        <dbReference type="PROSITE-ProRule" id="PRU00302"/>
    </source>
</evidence>
<evidence type="ECO:0000256" key="2">
    <source>
        <dbReference type="ARBA" id="ARBA00022659"/>
    </source>
</evidence>
<evidence type="ECO:0000256" key="4">
    <source>
        <dbReference type="ARBA" id="ARBA00023157"/>
    </source>
</evidence>
<dbReference type="SMART" id="SM00032">
    <property type="entry name" value="CCP"/>
    <property type="match status" value="2"/>
</dbReference>
<dbReference type="CDD" id="cd00033">
    <property type="entry name" value="CCP"/>
    <property type="match status" value="1"/>
</dbReference>
<evidence type="ECO:0000313" key="7">
    <source>
        <dbReference type="Ensembl" id="ENSSANP00000078832.1"/>
    </source>
</evidence>
<comment type="subcellular location">
    <subcellularLocation>
        <location evidence="1">Virion</location>
    </subcellularLocation>
</comment>
<proteinExistence type="predicted"/>
<evidence type="ECO:0000313" key="8">
    <source>
        <dbReference type="Proteomes" id="UP000472260"/>
    </source>
</evidence>
<dbReference type="InterPro" id="IPR051503">
    <property type="entry name" value="ComplSys_Reg/VirEntry_Med"/>
</dbReference>
<dbReference type="InterPro" id="IPR035976">
    <property type="entry name" value="Sushi/SCR/CCP_sf"/>
</dbReference>
<evidence type="ECO:0000256" key="1">
    <source>
        <dbReference type="ARBA" id="ARBA00004328"/>
    </source>
</evidence>
<sequence length="156" mass="17921">ATCTRDGWTPKPLCAEIMCDLPKVPNAEIVGSQKSNYKTGSRIGYKCRSGFEPEEPVQITCNSKGQWTGIQQCKKCGPPPNISNASTKEMTEDEYNTEETVEYSCFDKYKPDLRHPFSRYLTCEKGEWKGDIYCLSKFAHYTPYTSKRLFSLYFYL</sequence>
<dbReference type="Pfam" id="PF00084">
    <property type="entry name" value="Sushi"/>
    <property type="match status" value="2"/>
</dbReference>
<feature type="domain" description="Sushi" evidence="6">
    <location>
        <begin position="17"/>
        <end position="75"/>
    </location>
</feature>
<reference evidence="7" key="1">
    <citation type="submission" date="2025-08" db="UniProtKB">
        <authorList>
            <consortium name="Ensembl"/>
        </authorList>
    </citation>
    <scope>IDENTIFICATION</scope>
</reference>
<evidence type="ECO:0000259" key="6">
    <source>
        <dbReference type="PROSITE" id="PS50923"/>
    </source>
</evidence>
<keyword evidence="3" id="KW-0732">Signal</keyword>
<dbReference type="SUPFAM" id="SSF57535">
    <property type="entry name" value="Complement control module/SCR domain"/>
    <property type="match status" value="2"/>
</dbReference>
<comment type="caution">
    <text evidence="5">Lacks conserved residue(s) required for the propagation of feature annotation.</text>
</comment>
<reference evidence="7" key="2">
    <citation type="submission" date="2025-09" db="UniProtKB">
        <authorList>
            <consortium name="Ensembl"/>
        </authorList>
    </citation>
    <scope>IDENTIFICATION</scope>
</reference>
<keyword evidence="2 5" id="KW-0768">Sushi</keyword>
<dbReference type="Proteomes" id="UP000472260">
    <property type="component" value="Unassembled WGS sequence"/>
</dbReference>
<dbReference type="PROSITE" id="PS50923">
    <property type="entry name" value="SUSHI"/>
    <property type="match status" value="1"/>
</dbReference>
<dbReference type="InterPro" id="IPR000436">
    <property type="entry name" value="Sushi_SCR_CCP_dom"/>
</dbReference>
<organism evidence="7 8">
    <name type="scientific">Sinocyclocheilus anshuiensis</name>
    <dbReference type="NCBI Taxonomy" id="1608454"/>
    <lineage>
        <taxon>Eukaryota</taxon>
        <taxon>Metazoa</taxon>
        <taxon>Chordata</taxon>
        <taxon>Craniata</taxon>
        <taxon>Vertebrata</taxon>
        <taxon>Euteleostomi</taxon>
        <taxon>Actinopterygii</taxon>
        <taxon>Neopterygii</taxon>
        <taxon>Teleostei</taxon>
        <taxon>Ostariophysi</taxon>
        <taxon>Cypriniformes</taxon>
        <taxon>Cyprinidae</taxon>
        <taxon>Cyprininae</taxon>
        <taxon>Sinocyclocheilus</taxon>
    </lineage>
</organism>
<keyword evidence="4" id="KW-1015">Disulfide bond</keyword>
<dbReference type="PANTHER" id="PTHR45785">
    <property type="entry name" value="COMPLEMENT FACTOR H-RELATED"/>
    <property type="match status" value="1"/>
</dbReference>
<keyword evidence="8" id="KW-1185">Reference proteome</keyword>
<name>A0A671R684_9TELE</name>
<accession>A0A671R684</accession>
<dbReference type="Gene3D" id="2.10.70.10">
    <property type="entry name" value="Complement Module, domain 1"/>
    <property type="match status" value="2"/>
</dbReference>